<gene>
    <name evidence="1" type="ORF">CO179_03970</name>
</gene>
<evidence type="ECO:0000313" key="1">
    <source>
        <dbReference type="EMBL" id="PJA39922.1"/>
    </source>
</evidence>
<accession>A0A2M7X199</accession>
<dbReference type="EMBL" id="PFWZ01000132">
    <property type="protein sequence ID" value="PJA39922.1"/>
    <property type="molecule type" value="Genomic_DNA"/>
</dbReference>
<dbReference type="AlphaFoldDB" id="A0A2M7X199"/>
<name>A0A2M7X199_UNCKA</name>
<protein>
    <submittedName>
        <fullName evidence="1">Uncharacterized protein</fullName>
    </submittedName>
</protein>
<evidence type="ECO:0000313" key="2">
    <source>
        <dbReference type="Proteomes" id="UP000231195"/>
    </source>
</evidence>
<reference evidence="2" key="1">
    <citation type="submission" date="2017-09" db="EMBL/GenBank/DDBJ databases">
        <title>Depth-based differentiation of microbial function through sediment-hosted aquifers and enrichment of novel symbionts in the deep terrestrial subsurface.</title>
        <authorList>
            <person name="Probst A.J."/>
            <person name="Ladd B."/>
            <person name="Jarett J.K."/>
            <person name="Geller-Mcgrath D.E."/>
            <person name="Sieber C.M.K."/>
            <person name="Emerson J.B."/>
            <person name="Anantharaman K."/>
            <person name="Thomas B.C."/>
            <person name="Malmstrom R."/>
            <person name="Stieglmeier M."/>
            <person name="Klingl A."/>
            <person name="Woyke T."/>
            <person name="Ryan C.M."/>
            <person name="Banfield J.F."/>
        </authorList>
    </citation>
    <scope>NUCLEOTIDE SEQUENCE [LARGE SCALE GENOMIC DNA]</scope>
</reference>
<proteinExistence type="predicted"/>
<sequence length="96" mass="11034">MPFSSKILINNYIEVRDFPLVESKRFIADGVNEITISMSSSPYIIKLPVKKDQSVAFFSSDAGIVIASTIYFEQKDRSIFGWFADEQTLQLHPYEY</sequence>
<organism evidence="1 2">
    <name type="scientific">candidate division WWE3 bacterium CG_4_9_14_3_um_filter_39_7</name>
    <dbReference type="NCBI Taxonomy" id="1975080"/>
    <lineage>
        <taxon>Bacteria</taxon>
        <taxon>Katanobacteria</taxon>
    </lineage>
</organism>
<comment type="caution">
    <text evidence="1">The sequence shown here is derived from an EMBL/GenBank/DDBJ whole genome shotgun (WGS) entry which is preliminary data.</text>
</comment>
<dbReference type="Proteomes" id="UP000231195">
    <property type="component" value="Unassembled WGS sequence"/>
</dbReference>